<proteinExistence type="predicted"/>
<gene>
    <name evidence="1" type="ORF">CAEBREN_28980</name>
</gene>
<keyword evidence="2" id="KW-1185">Reference proteome</keyword>
<reference evidence="2" key="1">
    <citation type="submission" date="2011-07" db="EMBL/GenBank/DDBJ databases">
        <authorList>
            <consortium name="Caenorhabditis brenneri Sequencing and Analysis Consortium"/>
            <person name="Wilson R.K."/>
        </authorList>
    </citation>
    <scope>NUCLEOTIDE SEQUENCE [LARGE SCALE GENOMIC DNA]</scope>
    <source>
        <strain evidence="2">PB2801</strain>
    </source>
</reference>
<accession>G0P2Y4</accession>
<organism evidence="2">
    <name type="scientific">Caenorhabditis brenneri</name>
    <name type="common">Nematode worm</name>
    <dbReference type="NCBI Taxonomy" id="135651"/>
    <lineage>
        <taxon>Eukaryota</taxon>
        <taxon>Metazoa</taxon>
        <taxon>Ecdysozoa</taxon>
        <taxon>Nematoda</taxon>
        <taxon>Chromadorea</taxon>
        <taxon>Rhabditida</taxon>
        <taxon>Rhabditina</taxon>
        <taxon>Rhabditomorpha</taxon>
        <taxon>Rhabditoidea</taxon>
        <taxon>Rhabditidae</taxon>
        <taxon>Peloderinae</taxon>
        <taxon>Caenorhabditis</taxon>
    </lineage>
</organism>
<dbReference type="InParanoid" id="G0P2Y4"/>
<evidence type="ECO:0000313" key="2">
    <source>
        <dbReference type="Proteomes" id="UP000008068"/>
    </source>
</evidence>
<dbReference type="Proteomes" id="UP000008068">
    <property type="component" value="Unassembled WGS sequence"/>
</dbReference>
<sequence length="14" mass="1737">MRRAVPRIIENRLL</sequence>
<protein>
    <submittedName>
        <fullName evidence="1">Uncharacterized protein</fullName>
    </submittedName>
</protein>
<evidence type="ECO:0000313" key="1">
    <source>
        <dbReference type="EMBL" id="EGT43422.1"/>
    </source>
</evidence>
<dbReference type="EMBL" id="GL380032">
    <property type="protein sequence ID" value="EGT43422.1"/>
    <property type="molecule type" value="Genomic_DNA"/>
</dbReference>
<name>G0P2Y4_CAEBE</name>